<evidence type="ECO:0000313" key="1">
    <source>
        <dbReference type="EMBL" id="ANH73461.1"/>
    </source>
</evidence>
<organism evidence="1 2">
    <name type="scientific">Ralstonia insidiosa</name>
    <dbReference type="NCBI Taxonomy" id="190721"/>
    <lineage>
        <taxon>Bacteria</taxon>
        <taxon>Pseudomonadati</taxon>
        <taxon>Pseudomonadota</taxon>
        <taxon>Betaproteobacteria</taxon>
        <taxon>Burkholderiales</taxon>
        <taxon>Burkholderiaceae</taxon>
        <taxon>Ralstonia</taxon>
    </lineage>
</organism>
<protein>
    <submittedName>
        <fullName evidence="1">Uncharacterized protein</fullName>
    </submittedName>
</protein>
<accession>A0AAC9BG65</accession>
<reference evidence="1 2" key="1">
    <citation type="submission" date="2015-09" db="EMBL/GenBank/DDBJ databases">
        <authorList>
            <person name="Xu Y."/>
            <person name="Nagy A."/>
            <person name="Liu N.T."/>
            <person name="Nou X."/>
        </authorList>
    </citation>
    <scope>NUCLEOTIDE SEQUENCE [LARGE SCALE GENOMIC DNA]</scope>
    <source>
        <strain evidence="1 2">FC1138</strain>
    </source>
</reference>
<dbReference type="Proteomes" id="UP000077927">
    <property type="component" value="Chromosome 1"/>
</dbReference>
<proteinExistence type="predicted"/>
<dbReference type="Pfam" id="PF12085">
    <property type="entry name" value="DUF3562"/>
    <property type="match status" value="1"/>
</dbReference>
<evidence type="ECO:0000313" key="2">
    <source>
        <dbReference type="Proteomes" id="UP000077927"/>
    </source>
</evidence>
<dbReference type="InterPro" id="IPR021945">
    <property type="entry name" value="DUF3562"/>
</dbReference>
<gene>
    <name evidence="1" type="ORF">ACS15_0397</name>
</gene>
<dbReference type="EMBL" id="CP012605">
    <property type="protein sequence ID" value="ANH73461.1"/>
    <property type="molecule type" value="Genomic_DNA"/>
</dbReference>
<name>A0AAC9BG65_9RALS</name>
<dbReference type="AlphaFoldDB" id="A0AAC9BG65"/>
<dbReference type="KEGG" id="rin:ACS15_0397"/>
<sequence>MLDIADRLGLPPHVVEPVFRDTLRTLTTGATIETFVVLLAAKKTLVKLRSMAGAERPLHDEHE</sequence>